<keyword evidence="1" id="KW-1133">Transmembrane helix</keyword>
<comment type="caution">
    <text evidence="2">The sequence shown here is derived from an EMBL/GenBank/DDBJ whole genome shotgun (WGS) entry which is preliminary data.</text>
</comment>
<evidence type="ECO:0000313" key="3">
    <source>
        <dbReference type="Proteomes" id="UP000434957"/>
    </source>
</evidence>
<keyword evidence="1" id="KW-0472">Membrane</keyword>
<evidence type="ECO:0000313" key="2">
    <source>
        <dbReference type="EMBL" id="KAE9352471.1"/>
    </source>
</evidence>
<name>A0A6A4G582_9STRA</name>
<dbReference type="AlphaFoldDB" id="A0A6A4G582"/>
<keyword evidence="3" id="KW-1185">Reference proteome</keyword>
<reference evidence="2 3" key="1">
    <citation type="submission" date="2018-08" db="EMBL/GenBank/DDBJ databases">
        <title>Genomic investigation of the strawberry pathogen Phytophthora fragariae indicates pathogenicity is determined by transcriptional variation in three key races.</title>
        <authorList>
            <person name="Adams T.M."/>
            <person name="Armitage A.D."/>
            <person name="Sobczyk M.K."/>
            <person name="Bates H.J."/>
            <person name="Dunwell J.M."/>
            <person name="Nellist C.F."/>
            <person name="Harrison R.J."/>
        </authorList>
    </citation>
    <scope>NUCLEOTIDE SEQUENCE [LARGE SCALE GENOMIC DNA]</scope>
    <source>
        <strain evidence="2 3">SCRP333</strain>
    </source>
</reference>
<dbReference type="EMBL" id="QXFT01000165">
    <property type="protein sequence ID" value="KAE9352471.1"/>
    <property type="molecule type" value="Genomic_DNA"/>
</dbReference>
<proteinExistence type="predicted"/>
<keyword evidence="1" id="KW-0812">Transmembrane</keyword>
<sequence>MSSTDVQHWWLLVLTVYLLVLTVLTTCCVTSKEAVNHSLCRTWISDALELVPAVNALSFVCSSSSFALLQPSETKI</sequence>
<accession>A0A6A4G582</accession>
<evidence type="ECO:0000256" key="1">
    <source>
        <dbReference type="SAM" id="Phobius"/>
    </source>
</evidence>
<protein>
    <submittedName>
        <fullName evidence="2">Uncharacterized protein</fullName>
    </submittedName>
</protein>
<gene>
    <name evidence="2" type="ORF">PR003_g4368</name>
</gene>
<feature type="transmembrane region" description="Helical" evidence="1">
    <location>
        <begin position="6"/>
        <end position="29"/>
    </location>
</feature>
<dbReference type="Proteomes" id="UP000434957">
    <property type="component" value="Unassembled WGS sequence"/>
</dbReference>
<organism evidence="2 3">
    <name type="scientific">Phytophthora rubi</name>
    <dbReference type="NCBI Taxonomy" id="129364"/>
    <lineage>
        <taxon>Eukaryota</taxon>
        <taxon>Sar</taxon>
        <taxon>Stramenopiles</taxon>
        <taxon>Oomycota</taxon>
        <taxon>Peronosporomycetes</taxon>
        <taxon>Peronosporales</taxon>
        <taxon>Peronosporaceae</taxon>
        <taxon>Phytophthora</taxon>
    </lineage>
</organism>